<name>A0AAV4RMS2_CAEEX</name>
<proteinExistence type="predicted"/>
<comment type="caution">
    <text evidence="1">The sequence shown here is derived from an EMBL/GenBank/DDBJ whole genome shotgun (WGS) entry which is preliminary data.</text>
</comment>
<reference evidence="1 2" key="1">
    <citation type="submission" date="2021-06" db="EMBL/GenBank/DDBJ databases">
        <title>Caerostris extrusa draft genome.</title>
        <authorList>
            <person name="Kono N."/>
            <person name="Arakawa K."/>
        </authorList>
    </citation>
    <scope>NUCLEOTIDE SEQUENCE [LARGE SCALE GENOMIC DNA]</scope>
</reference>
<dbReference type="Proteomes" id="UP001054945">
    <property type="component" value="Unassembled WGS sequence"/>
</dbReference>
<evidence type="ECO:0000313" key="1">
    <source>
        <dbReference type="EMBL" id="GIY22672.1"/>
    </source>
</evidence>
<accession>A0AAV4RMS2</accession>
<evidence type="ECO:0000313" key="2">
    <source>
        <dbReference type="Proteomes" id="UP001054945"/>
    </source>
</evidence>
<protein>
    <submittedName>
        <fullName evidence="1">Uncharacterized protein</fullName>
    </submittedName>
</protein>
<organism evidence="1 2">
    <name type="scientific">Caerostris extrusa</name>
    <name type="common">Bark spider</name>
    <name type="synonym">Caerostris bankana</name>
    <dbReference type="NCBI Taxonomy" id="172846"/>
    <lineage>
        <taxon>Eukaryota</taxon>
        <taxon>Metazoa</taxon>
        <taxon>Ecdysozoa</taxon>
        <taxon>Arthropoda</taxon>
        <taxon>Chelicerata</taxon>
        <taxon>Arachnida</taxon>
        <taxon>Araneae</taxon>
        <taxon>Araneomorphae</taxon>
        <taxon>Entelegynae</taxon>
        <taxon>Araneoidea</taxon>
        <taxon>Araneidae</taxon>
        <taxon>Caerostris</taxon>
    </lineage>
</organism>
<sequence length="111" mass="12189">MLRWDLPVSPLPAFGHSSINCKLPIKCVKCAGHHLTKDCSITERTETPVCANCHGSHPASYRGCPKLNNPANKQPAPTVTFTSNFAKPNISYSAITSHNSNTTNYHRILKM</sequence>
<keyword evidence="2" id="KW-1185">Reference proteome</keyword>
<gene>
    <name evidence="1" type="ORF">CEXT_41551</name>
</gene>
<dbReference type="EMBL" id="BPLR01008181">
    <property type="protein sequence ID" value="GIY22672.1"/>
    <property type="molecule type" value="Genomic_DNA"/>
</dbReference>
<dbReference type="AlphaFoldDB" id="A0AAV4RMS2"/>